<comment type="caution">
    <text evidence="1">The sequence shown here is derived from an EMBL/GenBank/DDBJ whole genome shotgun (WGS) entry which is preliminary data.</text>
</comment>
<dbReference type="Proteomes" id="UP000037953">
    <property type="component" value="Unassembled WGS sequence"/>
</dbReference>
<evidence type="ECO:0000313" key="1">
    <source>
        <dbReference type="EMBL" id="KPE51892.1"/>
    </source>
</evidence>
<protein>
    <recommendedName>
        <fullName evidence="3">Shikimate kinase</fullName>
    </recommendedName>
</protein>
<dbReference type="AlphaFoldDB" id="A0A0N0IX39"/>
<sequence>MGNINDIPITMKYIKNRINVILTLQISEPDLNTSEFAGFKIVNCYELLEKYNYCSSQDSHLKKLEYISEEIINSEDPILICNTGLSTMDFDIISGILRPHQLIINKILIPTLSKRNRKLAEGQEAYRNHSRWLHFYPGEIEDIYNNFEEEIKDLKTRYENTGTEIQEI</sequence>
<gene>
    <name evidence="1" type="ORF">AOB46_06605</name>
</gene>
<accession>A0A0N0IX39</accession>
<organism evidence="1 2">
    <name type="scientific">Chryseobacterium indologenes</name>
    <name type="common">Flavobacterium indologenes</name>
    <dbReference type="NCBI Taxonomy" id="253"/>
    <lineage>
        <taxon>Bacteria</taxon>
        <taxon>Pseudomonadati</taxon>
        <taxon>Bacteroidota</taxon>
        <taxon>Flavobacteriia</taxon>
        <taxon>Flavobacteriales</taxon>
        <taxon>Weeksellaceae</taxon>
        <taxon>Chryseobacterium group</taxon>
        <taxon>Chryseobacterium</taxon>
    </lineage>
</organism>
<evidence type="ECO:0008006" key="3">
    <source>
        <dbReference type="Google" id="ProtNLM"/>
    </source>
</evidence>
<evidence type="ECO:0000313" key="2">
    <source>
        <dbReference type="Proteomes" id="UP000037953"/>
    </source>
</evidence>
<reference evidence="2" key="2">
    <citation type="submission" date="2015-09" db="EMBL/GenBank/DDBJ databases">
        <title>Draft genome sequence of a multidrug-resistant Chryseobacterium indologenes isolate from Malaysia.</title>
        <authorList>
            <person name="Yu C.Y."/>
            <person name="Ang G.Y."/>
            <person name="Chan K.-G."/>
        </authorList>
    </citation>
    <scope>NUCLEOTIDE SEQUENCE [LARGE SCALE GENOMIC DNA]</scope>
    <source>
        <strain evidence="2">CI_885</strain>
    </source>
</reference>
<dbReference type="EMBL" id="LJOD01000003">
    <property type="protein sequence ID" value="KPE51892.1"/>
    <property type="molecule type" value="Genomic_DNA"/>
</dbReference>
<dbReference type="PATRIC" id="fig|253.9.peg.2996"/>
<name>A0A0N0IX39_CHRID</name>
<proteinExistence type="predicted"/>
<reference evidence="1 2" key="1">
    <citation type="journal article" date="2015" name="Genom Data">
        <title>Draft genome sequence of a multidrug-resistant Chryseobacterium indologenes isolate from Malaysia.</title>
        <authorList>
            <person name="Yu C.Y."/>
            <person name="Ang G.Y."/>
            <person name="Cheng H.J."/>
            <person name="Cheong Y.M."/>
            <person name="Yin W.F."/>
            <person name="Chan K.G."/>
        </authorList>
    </citation>
    <scope>NUCLEOTIDE SEQUENCE [LARGE SCALE GENOMIC DNA]</scope>
    <source>
        <strain evidence="1 2">CI_885</strain>
    </source>
</reference>